<dbReference type="InterPro" id="IPR013785">
    <property type="entry name" value="Aldolase_TIM"/>
</dbReference>
<dbReference type="InterPro" id="IPR000887">
    <property type="entry name" value="Aldlse_KDPG_KHG"/>
</dbReference>
<evidence type="ECO:0000313" key="7">
    <source>
        <dbReference type="Proteomes" id="UP000282002"/>
    </source>
</evidence>
<dbReference type="Proteomes" id="UP000282002">
    <property type="component" value="Chromosome"/>
</dbReference>
<comment type="similarity">
    <text evidence="2">Belongs to the KHG/KDPG aldolase family.</text>
</comment>
<dbReference type="AlphaFoldDB" id="A0A3S8U894"/>
<keyword evidence="5" id="KW-0119">Carbohydrate metabolism</keyword>
<evidence type="ECO:0000256" key="4">
    <source>
        <dbReference type="ARBA" id="ARBA00023239"/>
    </source>
</evidence>
<dbReference type="KEGG" id="taw:EI545_13700"/>
<reference evidence="6 7" key="1">
    <citation type="submission" date="2018-12" db="EMBL/GenBank/DDBJ databases">
        <title>Complete genome sequencing of Tabrizicola sp. K13M18.</title>
        <authorList>
            <person name="Bae J.-W."/>
        </authorList>
    </citation>
    <scope>NUCLEOTIDE SEQUENCE [LARGE SCALE GENOMIC DNA]</scope>
    <source>
        <strain evidence="6 7">K13M18</strain>
    </source>
</reference>
<protein>
    <submittedName>
        <fullName evidence="6">2-dehydro-3-deoxy-6-phosphogalactonate aldolase</fullName>
    </submittedName>
</protein>
<name>A0A3S8U894_9RHOB</name>
<dbReference type="NCBIfam" id="NF006600">
    <property type="entry name" value="PRK09140.1"/>
    <property type="match status" value="1"/>
</dbReference>
<evidence type="ECO:0000313" key="6">
    <source>
        <dbReference type="EMBL" id="AZL59797.1"/>
    </source>
</evidence>
<dbReference type="RefSeq" id="WP_125325992.1">
    <property type="nucleotide sequence ID" value="NZ_CP034328.1"/>
</dbReference>
<gene>
    <name evidence="6" type="ORF">EI545_13700</name>
</gene>
<evidence type="ECO:0000256" key="3">
    <source>
        <dbReference type="ARBA" id="ARBA00011233"/>
    </source>
</evidence>
<dbReference type="PANTHER" id="PTHR30246">
    <property type="entry name" value="2-KETO-3-DEOXY-6-PHOSPHOGLUCONATE ALDOLASE"/>
    <property type="match status" value="1"/>
</dbReference>
<evidence type="ECO:0000256" key="2">
    <source>
        <dbReference type="ARBA" id="ARBA00006906"/>
    </source>
</evidence>
<dbReference type="Gene3D" id="3.20.20.70">
    <property type="entry name" value="Aldolase class I"/>
    <property type="match status" value="1"/>
</dbReference>
<comment type="pathway">
    <text evidence="1">Carbohydrate acid metabolism.</text>
</comment>
<proteinExistence type="inferred from homology"/>
<accession>A0A3S8U894</accession>
<keyword evidence="4" id="KW-0456">Lyase</keyword>
<organism evidence="6 7">
    <name type="scientific">Tabrizicola piscis</name>
    <dbReference type="NCBI Taxonomy" id="2494374"/>
    <lineage>
        <taxon>Bacteria</taxon>
        <taxon>Pseudomonadati</taxon>
        <taxon>Pseudomonadota</taxon>
        <taxon>Alphaproteobacteria</taxon>
        <taxon>Rhodobacterales</taxon>
        <taxon>Paracoccaceae</taxon>
        <taxon>Tabrizicola</taxon>
    </lineage>
</organism>
<keyword evidence="7" id="KW-1185">Reference proteome</keyword>
<dbReference type="SUPFAM" id="SSF51569">
    <property type="entry name" value="Aldolase"/>
    <property type="match status" value="1"/>
</dbReference>
<evidence type="ECO:0000256" key="1">
    <source>
        <dbReference type="ARBA" id="ARBA00004761"/>
    </source>
</evidence>
<dbReference type="EMBL" id="CP034328">
    <property type="protein sequence ID" value="AZL59797.1"/>
    <property type="molecule type" value="Genomic_DNA"/>
</dbReference>
<comment type="subunit">
    <text evidence="3">Homotrimer.</text>
</comment>
<evidence type="ECO:0000256" key="5">
    <source>
        <dbReference type="ARBA" id="ARBA00023277"/>
    </source>
</evidence>
<dbReference type="PANTHER" id="PTHR30246:SF1">
    <property type="entry name" value="2-DEHYDRO-3-DEOXY-6-PHOSPHOGALACTONATE ALDOLASE-RELATED"/>
    <property type="match status" value="1"/>
</dbReference>
<dbReference type="CDD" id="cd00452">
    <property type="entry name" value="KDPG_aldolase"/>
    <property type="match status" value="1"/>
</dbReference>
<sequence>MTHRNLIAILRGITPDDAVPVARALVAAGITRIEVPLNSPDPFRSIAAMAKALGPEAEVGAGTVLTVEDVAQVQEAGGTLIVSPNCDPAVIKATRARGMASWPGVMTPTECFAAIQAGATGLKIFPASLIGPDGLKAIRAVLPKTTPVYAVGGAGPANFAQWVNAGASGFGIGTALYTPGTTPEEITTRAAAIIAAHDEAFR</sequence>
<dbReference type="Pfam" id="PF01081">
    <property type="entry name" value="Aldolase"/>
    <property type="match status" value="1"/>
</dbReference>
<dbReference type="OrthoDB" id="7204076at2"/>
<dbReference type="GO" id="GO:0016829">
    <property type="term" value="F:lyase activity"/>
    <property type="evidence" value="ECO:0007669"/>
    <property type="project" value="UniProtKB-KW"/>
</dbReference>